<dbReference type="PANTHER" id="PTHR43194">
    <property type="entry name" value="HYDROLASE ALPHA/BETA FOLD FAMILY"/>
    <property type="match status" value="1"/>
</dbReference>
<evidence type="ECO:0000259" key="1">
    <source>
        <dbReference type="Pfam" id="PF12697"/>
    </source>
</evidence>
<dbReference type="InterPro" id="IPR029058">
    <property type="entry name" value="AB_hydrolase_fold"/>
</dbReference>
<dbReference type="GO" id="GO:0016787">
    <property type="term" value="F:hydrolase activity"/>
    <property type="evidence" value="ECO:0007669"/>
    <property type="project" value="UniProtKB-KW"/>
</dbReference>
<reference evidence="2 3" key="1">
    <citation type="submission" date="2024-01" db="EMBL/GenBank/DDBJ databases">
        <title>Draft genome sequence of Gordonia sp. LSe1-13.</title>
        <authorList>
            <person name="Suphannarot A."/>
            <person name="Mingma R."/>
        </authorList>
    </citation>
    <scope>NUCLEOTIDE SEQUENCE [LARGE SCALE GENOMIC DNA]</scope>
    <source>
        <strain evidence="2 3">LSe1-13</strain>
    </source>
</reference>
<name>A0ABU7MBN6_9ACTN</name>
<keyword evidence="2" id="KW-0378">Hydrolase</keyword>
<dbReference type="InterPro" id="IPR050228">
    <property type="entry name" value="Carboxylesterase_BioH"/>
</dbReference>
<feature type="domain" description="AB hydrolase-1" evidence="1">
    <location>
        <begin position="9"/>
        <end position="249"/>
    </location>
</feature>
<proteinExistence type="predicted"/>
<dbReference type="EMBL" id="JAZDUF010000002">
    <property type="protein sequence ID" value="MEE3850253.1"/>
    <property type="molecule type" value="Genomic_DNA"/>
</dbReference>
<dbReference type="InterPro" id="IPR000073">
    <property type="entry name" value="AB_hydrolase_1"/>
</dbReference>
<keyword evidence="3" id="KW-1185">Reference proteome</keyword>
<evidence type="ECO:0000313" key="2">
    <source>
        <dbReference type="EMBL" id="MEE3850253.1"/>
    </source>
</evidence>
<organism evidence="2 3">
    <name type="scientific">Gordonia sesuvii</name>
    <dbReference type="NCBI Taxonomy" id="3116777"/>
    <lineage>
        <taxon>Bacteria</taxon>
        <taxon>Bacillati</taxon>
        <taxon>Actinomycetota</taxon>
        <taxon>Actinomycetes</taxon>
        <taxon>Mycobacteriales</taxon>
        <taxon>Gordoniaceae</taxon>
        <taxon>Gordonia</taxon>
    </lineage>
</organism>
<dbReference type="SUPFAM" id="SSF53474">
    <property type="entry name" value="alpha/beta-Hydrolases"/>
    <property type="match status" value="1"/>
</dbReference>
<dbReference type="Pfam" id="PF12697">
    <property type="entry name" value="Abhydrolase_6"/>
    <property type="match status" value="1"/>
</dbReference>
<comment type="caution">
    <text evidence="2">The sequence shown here is derived from an EMBL/GenBank/DDBJ whole genome shotgun (WGS) entry which is preliminary data.</text>
</comment>
<protein>
    <submittedName>
        <fullName evidence="2">Alpha/beta hydrolase</fullName>
    </submittedName>
</protein>
<evidence type="ECO:0000313" key="3">
    <source>
        <dbReference type="Proteomes" id="UP001347146"/>
    </source>
</evidence>
<sequence>MTPSPPDTVVLVHGLWMTPRSWENWVAYYEGKGLRVLAPAYPGFEVEVEALRADPQVIADATVDDTVDHLAGIIDDLPSPPIIIGHSFGGTLTQLLVDRGLGAAAVVVDSAPTEGVLVNPPSQLKSLFPILKNPGNRHKAAGFTAEEFHYSFTNTLTAEESLAVYERYAIPAPGSWVWRYGVFANLTPRHLETAVDYSRDDRAPLLFIAGGADHIMPPSVNKSNARKYRKSKAVTDYHEFPGRSHWTCAEPGWEQVADYALDWAMEQVTGAAPTGPTRLVE</sequence>
<gene>
    <name evidence="2" type="ORF">VZC37_07900</name>
</gene>
<dbReference type="PANTHER" id="PTHR43194:SF2">
    <property type="entry name" value="PEROXISOMAL MEMBRANE PROTEIN LPX1"/>
    <property type="match status" value="1"/>
</dbReference>
<accession>A0ABU7MBN6</accession>
<dbReference type="RefSeq" id="WP_330431927.1">
    <property type="nucleotide sequence ID" value="NZ_JAZDUF010000002.1"/>
</dbReference>
<dbReference type="Proteomes" id="UP001347146">
    <property type="component" value="Unassembled WGS sequence"/>
</dbReference>
<dbReference type="Gene3D" id="3.40.50.1820">
    <property type="entry name" value="alpha/beta hydrolase"/>
    <property type="match status" value="1"/>
</dbReference>